<organism evidence="3 4">
    <name type="scientific">Hallerella succinigenes</name>
    <dbReference type="NCBI Taxonomy" id="1896222"/>
    <lineage>
        <taxon>Bacteria</taxon>
        <taxon>Pseudomonadati</taxon>
        <taxon>Fibrobacterota</taxon>
        <taxon>Fibrobacteria</taxon>
        <taxon>Fibrobacterales</taxon>
        <taxon>Fibrobacteraceae</taxon>
        <taxon>Hallerella</taxon>
    </lineage>
</organism>
<name>A0A2M9A7N0_9BACT</name>
<dbReference type="Proteomes" id="UP000231134">
    <property type="component" value="Unassembled WGS sequence"/>
</dbReference>
<dbReference type="SUPFAM" id="SSF52788">
    <property type="entry name" value="Phosphotyrosine protein phosphatases I"/>
    <property type="match status" value="1"/>
</dbReference>
<dbReference type="GO" id="GO:0046685">
    <property type="term" value="P:response to arsenic-containing substance"/>
    <property type="evidence" value="ECO:0007669"/>
    <property type="project" value="UniProtKB-KW"/>
</dbReference>
<dbReference type="CDD" id="cd16345">
    <property type="entry name" value="LMWP_ArsC"/>
    <property type="match status" value="1"/>
</dbReference>
<proteinExistence type="predicted"/>
<keyword evidence="4" id="KW-1185">Reference proteome</keyword>
<keyword evidence="1" id="KW-0059">Arsenical resistance</keyword>
<reference evidence="3 4" key="1">
    <citation type="submission" date="2017-11" db="EMBL/GenBank/DDBJ databases">
        <title>Animal gut microbial communities from fecal samples from Wisconsin, USA.</title>
        <authorList>
            <person name="Neumann A."/>
        </authorList>
    </citation>
    <scope>NUCLEOTIDE SEQUENCE [LARGE SCALE GENOMIC DNA]</scope>
    <source>
        <strain evidence="3 4">UWS3</strain>
    </source>
</reference>
<sequence>MKILFLCTGNRCRSQMAEGFLKALDSSLTVCSAGTFPAKNVHPTAIEVMKERGVDISLNKPKNVSQYLDTSWDNVVTVCDKAKESCPFFLGGVKNRIHLGFDDPDAFRGTKTEILQEFRRVRDEIDMAVRTFYDTIIRR</sequence>
<dbReference type="Gene3D" id="3.40.50.2300">
    <property type="match status" value="1"/>
</dbReference>
<comment type="caution">
    <text evidence="3">The sequence shown here is derived from an EMBL/GenBank/DDBJ whole genome shotgun (WGS) entry which is preliminary data.</text>
</comment>
<evidence type="ECO:0000313" key="3">
    <source>
        <dbReference type="EMBL" id="PJJ41726.1"/>
    </source>
</evidence>
<evidence type="ECO:0000313" key="4">
    <source>
        <dbReference type="Proteomes" id="UP000231134"/>
    </source>
</evidence>
<dbReference type="PANTHER" id="PTHR43428">
    <property type="entry name" value="ARSENATE REDUCTASE"/>
    <property type="match status" value="1"/>
</dbReference>
<dbReference type="PANTHER" id="PTHR43428:SF1">
    <property type="entry name" value="ARSENATE REDUCTASE"/>
    <property type="match status" value="1"/>
</dbReference>
<feature type="domain" description="Phosphotyrosine protein phosphatase I" evidence="2">
    <location>
        <begin position="1"/>
        <end position="135"/>
    </location>
</feature>
<dbReference type="RefSeq" id="WP_100425664.1">
    <property type="nucleotide sequence ID" value="NZ_PGEX01000001.1"/>
</dbReference>
<dbReference type="InterPro" id="IPR036196">
    <property type="entry name" value="Ptyr_pPase_sf"/>
</dbReference>
<evidence type="ECO:0000259" key="2">
    <source>
        <dbReference type="SMART" id="SM00226"/>
    </source>
</evidence>
<gene>
    <name evidence="3" type="ORF">BGX16_1720</name>
</gene>
<accession>A0A2M9A7N0</accession>
<dbReference type="InterPro" id="IPR023485">
    <property type="entry name" value="Ptyr_pPase"/>
</dbReference>
<protein>
    <submittedName>
        <fullName evidence="3">Arsenate reductase</fullName>
    </submittedName>
</protein>
<evidence type="ECO:0000256" key="1">
    <source>
        <dbReference type="ARBA" id="ARBA00022849"/>
    </source>
</evidence>
<dbReference type="OrthoDB" id="9784339at2"/>
<dbReference type="AlphaFoldDB" id="A0A2M9A7N0"/>
<dbReference type="SMART" id="SM00226">
    <property type="entry name" value="LMWPc"/>
    <property type="match status" value="1"/>
</dbReference>
<dbReference type="EMBL" id="PGEX01000001">
    <property type="protein sequence ID" value="PJJ41726.1"/>
    <property type="molecule type" value="Genomic_DNA"/>
</dbReference>
<dbReference type="Pfam" id="PF01451">
    <property type="entry name" value="LMWPc"/>
    <property type="match status" value="1"/>
</dbReference>